<keyword evidence="3" id="KW-0677">Repeat</keyword>
<keyword evidence="2" id="KW-0732">Signal</keyword>
<dbReference type="InterPro" id="IPR032675">
    <property type="entry name" value="LRR_dom_sf"/>
</dbReference>
<dbReference type="STRING" id="299467.A0A443S0A5"/>
<comment type="caution">
    <text evidence="4">The sequence shown here is derived from an EMBL/GenBank/DDBJ whole genome shotgun (WGS) entry which is preliminary data.</text>
</comment>
<proteinExistence type="predicted"/>
<dbReference type="PANTHER" id="PTHR24373:SF275">
    <property type="entry name" value="TIR DOMAIN-CONTAINING PROTEIN"/>
    <property type="match status" value="1"/>
</dbReference>
<dbReference type="SUPFAM" id="SSF52058">
    <property type="entry name" value="L domain-like"/>
    <property type="match status" value="1"/>
</dbReference>
<dbReference type="PRINTS" id="PR00019">
    <property type="entry name" value="LEURICHRPT"/>
</dbReference>
<evidence type="ECO:0000313" key="4">
    <source>
        <dbReference type="EMBL" id="RWS20923.1"/>
    </source>
</evidence>
<dbReference type="SMART" id="SM00369">
    <property type="entry name" value="LRR_TYP"/>
    <property type="match status" value="2"/>
</dbReference>
<evidence type="ECO:0000313" key="5">
    <source>
        <dbReference type="Proteomes" id="UP000288716"/>
    </source>
</evidence>
<dbReference type="PANTHER" id="PTHR24373">
    <property type="entry name" value="SLIT RELATED LEUCINE-RICH REPEAT NEURONAL PROTEIN"/>
    <property type="match status" value="1"/>
</dbReference>
<dbReference type="OrthoDB" id="2020019at2759"/>
<reference evidence="4 5" key="1">
    <citation type="journal article" date="2018" name="Gigascience">
        <title>Genomes of trombidid mites reveal novel predicted allergens and laterally-transferred genes associated with secondary metabolism.</title>
        <authorList>
            <person name="Dong X."/>
            <person name="Chaisiri K."/>
            <person name="Xia D."/>
            <person name="Armstrong S.D."/>
            <person name="Fang Y."/>
            <person name="Donnelly M.J."/>
            <person name="Kadowaki T."/>
            <person name="McGarry J.W."/>
            <person name="Darby A.C."/>
            <person name="Makepeace B.L."/>
        </authorList>
    </citation>
    <scope>NUCLEOTIDE SEQUENCE [LARGE SCALE GENOMIC DNA]</scope>
    <source>
        <strain evidence="4">UoL-UT</strain>
    </source>
</reference>
<dbReference type="Gene3D" id="3.80.10.10">
    <property type="entry name" value="Ribonuclease Inhibitor"/>
    <property type="match status" value="1"/>
</dbReference>
<evidence type="ECO:0000256" key="1">
    <source>
        <dbReference type="ARBA" id="ARBA00022614"/>
    </source>
</evidence>
<dbReference type="Proteomes" id="UP000288716">
    <property type="component" value="Unassembled WGS sequence"/>
</dbReference>
<sequence length="263" mass="30359">MVIISQHTMKATVYLTCIFMAFCYHGYQEYDISCPYGCDCIRQNTDLGFFCNSTNILFHLSEYNIRLLHLVDIKKVRKLSKRLLVTCENLIIDKAIDVEYSESKDILVNPTFVSITNSDLNKIREYFVIGFSYTKKVYFENVTQVDTFFIRTWLRPALTSLTVIKSPIKSIDLGSLNKFPNLKSLVLRHAQICGTLSPNLVGSKLKKLEYLDLSYNHISAIQGSMFKNMPSLKTLKLNNNHLVGISWNTVKPIWNNLQEFWLT</sequence>
<keyword evidence="1" id="KW-0433">Leucine-rich repeat</keyword>
<dbReference type="PROSITE" id="PS51450">
    <property type="entry name" value="LRR"/>
    <property type="match status" value="1"/>
</dbReference>
<accession>A0A443S0A5</accession>
<evidence type="ECO:0000256" key="3">
    <source>
        <dbReference type="ARBA" id="ARBA00022737"/>
    </source>
</evidence>
<name>A0A443S0A5_9ACAR</name>
<gene>
    <name evidence="4" type="ORF">B4U80_11976</name>
</gene>
<dbReference type="EMBL" id="NCKV01014687">
    <property type="protein sequence ID" value="RWS20923.1"/>
    <property type="molecule type" value="Genomic_DNA"/>
</dbReference>
<protein>
    <submittedName>
        <fullName evidence="4">Uncharacterized protein</fullName>
    </submittedName>
</protein>
<dbReference type="InterPro" id="IPR001611">
    <property type="entry name" value="Leu-rich_rpt"/>
</dbReference>
<dbReference type="InterPro" id="IPR003591">
    <property type="entry name" value="Leu-rich_rpt_typical-subtyp"/>
</dbReference>
<keyword evidence="5" id="KW-1185">Reference proteome</keyword>
<dbReference type="AlphaFoldDB" id="A0A443S0A5"/>
<organism evidence="4 5">
    <name type="scientific">Leptotrombidium deliense</name>
    <dbReference type="NCBI Taxonomy" id="299467"/>
    <lineage>
        <taxon>Eukaryota</taxon>
        <taxon>Metazoa</taxon>
        <taxon>Ecdysozoa</taxon>
        <taxon>Arthropoda</taxon>
        <taxon>Chelicerata</taxon>
        <taxon>Arachnida</taxon>
        <taxon>Acari</taxon>
        <taxon>Acariformes</taxon>
        <taxon>Trombidiformes</taxon>
        <taxon>Prostigmata</taxon>
        <taxon>Anystina</taxon>
        <taxon>Parasitengona</taxon>
        <taxon>Trombiculoidea</taxon>
        <taxon>Trombiculidae</taxon>
        <taxon>Leptotrombidium</taxon>
    </lineage>
</organism>
<dbReference type="VEuPathDB" id="VectorBase:LDEU011117"/>
<feature type="non-terminal residue" evidence="4">
    <location>
        <position position="263"/>
    </location>
</feature>
<dbReference type="Pfam" id="PF13855">
    <property type="entry name" value="LRR_8"/>
    <property type="match status" value="1"/>
</dbReference>
<dbReference type="InterPro" id="IPR050328">
    <property type="entry name" value="Dev_Immune_Receptor"/>
</dbReference>
<evidence type="ECO:0000256" key="2">
    <source>
        <dbReference type="ARBA" id="ARBA00022729"/>
    </source>
</evidence>